<protein>
    <submittedName>
        <fullName evidence="1">Uncharacterized protein</fullName>
    </submittedName>
</protein>
<keyword evidence="2" id="KW-1185">Reference proteome</keyword>
<name>A0ABR0JVK9_9EURO</name>
<dbReference type="Proteomes" id="UP001345013">
    <property type="component" value="Unassembled WGS sequence"/>
</dbReference>
<dbReference type="EMBL" id="JAVRRG010000322">
    <property type="protein sequence ID" value="KAK5072359.1"/>
    <property type="molecule type" value="Genomic_DNA"/>
</dbReference>
<gene>
    <name evidence="1" type="ORF">LTR24_010398</name>
</gene>
<accession>A0ABR0JVK9</accession>
<sequence length="104" mass="11194">MGDMPTHAPVHCLVLNAENDPVSGDVDPMLRVDQPSSQACEAGPDAFDSGVRSSSIMDTSSIPLQHLEDRMKVLFDLAEVSTDKVIVVIDHYVCFLAGHGQTVD</sequence>
<proteinExistence type="predicted"/>
<comment type="caution">
    <text evidence="1">The sequence shown here is derived from an EMBL/GenBank/DDBJ whole genome shotgun (WGS) entry which is preliminary data.</text>
</comment>
<evidence type="ECO:0000313" key="2">
    <source>
        <dbReference type="Proteomes" id="UP001345013"/>
    </source>
</evidence>
<reference evidence="1 2" key="1">
    <citation type="submission" date="2023-08" db="EMBL/GenBank/DDBJ databases">
        <title>Black Yeasts Isolated from many extreme environments.</title>
        <authorList>
            <person name="Coleine C."/>
            <person name="Stajich J.E."/>
            <person name="Selbmann L."/>
        </authorList>
    </citation>
    <scope>NUCLEOTIDE SEQUENCE [LARGE SCALE GENOMIC DNA]</scope>
    <source>
        <strain evidence="1 2">CCFEE 5885</strain>
    </source>
</reference>
<organism evidence="1 2">
    <name type="scientific">Lithohypha guttulata</name>
    <dbReference type="NCBI Taxonomy" id="1690604"/>
    <lineage>
        <taxon>Eukaryota</taxon>
        <taxon>Fungi</taxon>
        <taxon>Dikarya</taxon>
        <taxon>Ascomycota</taxon>
        <taxon>Pezizomycotina</taxon>
        <taxon>Eurotiomycetes</taxon>
        <taxon>Chaetothyriomycetidae</taxon>
        <taxon>Chaetothyriales</taxon>
        <taxon>Trichomeriaceae</taxon>
        <taxon>Lithohypha</taxon>
    </lineage>
</organism>
<evidence type="ECO:0000313" key="1">
    <source>
        <dbReference type="EMBL" id="KAK5072359.1"/>
    </source>
</evidence>